<evidence type="ECO:0000313" key="1">
    <source>
        <dbReference type="Ensembl" id="ENSCUSP00005008227.1"/>
    </source>
</evidence>
<accession>A0A8C3U6Y5</accession>
<name>A0A8C3U6Y5_CATUS</name>
<dbReference type="Proteomes" id="UP000694563">
    <property type="component" value="Chromosome 3"/>
</dbReference>
<reference evidence="1" key="2">
    <citation type="submission" date="2025-08" db="UniProtKB">
        <authorList>
            <consortium name="Ensembl"/>
        </authorList>
    </citation>
    <scope>IDENTIFICATION</scope>
</reference>
<proteinExistence type="predicted"/>
<dbReference type="AlphaFoldDB" id="A0A8C3U6Y5"/>
<evidence type="ECO:0000313" key="2">
    <source>
        <dbReference type="Proteomes" id="UP000694563"/>
    </source>
</evidence>
<sequence>MEFSLPKIFLLSNLYIYSYMIKLITSDHLKMQVCLFMCQTSLGHCRSKDSKPRSSPAERLFYQRQRLCPNTQNTFALPLQVQVVLINNISGQIFSTDRTCTSFMASCFPQTSFGVLSLLAASKCSRAT</sequence>
<organism evidence="1 2">
    <name type="scientific">Catharus ustulatus</name>
    <name type="common">Russet-backed thrush</name>
    <name type="synonym">Hylocichla ustulatus</name>
    <dbReference type="NCBI Taxonomy" id="91951"/>
    <lineage>
        <taxon>Eukaryota</taxon>
        <taxon>Metazoa</taxon>
        <taxon>Chordata</taxon>
        <taxon>Craniata</taxon>
        <taxon>Vertebrata</taxon>
        <taxon>Euteleostomi</taxon>
        <taxon>Archelosauria</taxon>
        <taxon>Archosauria</taxon>
        <taxon>Dinosauria</taxon>
        <taxon>Saurischia</taxon>
        <taxon>Theropoda</taxon>
        <taxon>Coelurosauria</taxon>
        <taxon>Aves</taxon>
        <taxon>Neognathae</taxon>
        <taxon>Neoaves</taxon>
        <taxon>Telluraves</taxon>
        <taxon>Australaves</taxon>
        <taxon>Passeriformes</taxon>
        <taxon>Turdidae</taxon>
        <taxon>Catharus</taxon>
    </lineage>
</organism>
<dbReference type="Ensembl" id="ENSCUST00005008575.1">
    <property type="protein sequence ID" value="ENSCUSP00005008227.1"/>
    <property type="gene ID" value="ENSCUSG00005005116.1"/>
</dbReference>
<reference evidence="1" key="3">
    <citation type="submission" date="2025-09" db="UniProtKB">
        <authorList>
            <consortium name="Ensembl"/>
        </authorList>
    </citation>
    <scope>IDENTIFICATION</scope>
</reference>
<reference evidence="1" key="1">
    <citation type="submission" date="2020-10" db="EMBL/GenBank/DDBJ databases">
        <title>Catharus ustulatus (Swainson's thrush) genome, bCatUst1, primary haplotype v2.</title>
        <authorList>
            <person name="Delmore K."/>
            <person name="Vafadar M."/>
            <person name="Formenti G."/>
            <person name="Chow W."/>
            <person name="Pelan S."/>
            <person name="Howe K."/>
            <person name="Rhie A."/>
            <person name="Mountcastle J."/>
            <person name="Haase B."/>
            <person name="Fedrigo O."/>
            <person name="Jarvis E.D."/>
        </authorList>
    </citation>
    <scope>NUCLEOTIDE SEQUENCE [LARGE SCALE GENOMIC DNA]</scope>
</reference>
<protein>
    <submittedName>
        <fullName evidence="1">Uncharacterized protein</fullName>
    </submittedName>
</protein>
<keyword evidence="2" id="KW-1185">Reference proteome</keyword>